<dbReference type="Pfam" id="PF02784">
    <property type="entry name" value="Orn_Arg_deC_N"/>
    <property type="match status" value="1"/>
</dbReference>
<evidence type="ECO:0000256" key="2">
    <source>
        <dbReference type="ARBA" id="ARBA00022793"/>
    </source>
</evidence>
<dbReference type="HAMAP" id="MF_02120">
    <property type="entry name" value="LysA"/>
    <property type="match status" value="1"/>
</dbReference>
<keyword evidence="2 5" id="KW-0210">Decarboxylase</keyword>
<feature type="binding site" evidence="5">
    <location>
        <position position="227"/>
    </location>
    <ligand>
        <name>pyridoxal 5'-phosphate</name>
        <dbReference type="ChEBI" id="CHEBI:597326"/>
    </ligand>
</feature>
<comment type="caution">
    <text evidence="11">The sequence shown here is derived from an EMBL/GenBank/DDBJ whole genome shotgun (WGS) entry which is preliminary data.</text>
</comment>
<dbReference type="SUPFAM" id="SSF51419">
    <property type="entry name" value="PLP-binding barrel"/>
    <property type="match status" value="1"/>
</dbReference>
<dbReference type="InterPro" id="IPR022644">
    <property type="entry name" value="De-COase2_N"/>
</dbReference>
<keyword evidence="5" id="KW-0028">Amino-acid biosynthesis</keyword>
<dbReference type="PANTHER" id="PTHR43727">
    <property type="entry name" value="DIAMINOPIMELATE DECARBOXYLASE"/>
    <property type="match status" value="1"/>
</dbReference>
<feature type="domain" description="Orn/DAP/Arg decarboxylase 2 N-terminal" evidence="10">
    <location>
        <begin position="48"/>
        <end position="275"/>
    </location>
</feature>
<evidence type="ECO:0000256" key="6">
    <source>
        <dbReference type="NCBIfam" id="TIGR01048"/>
    </source>
</evidence>
<proteinExistence type="inferred from homology"/>
<reference evidence="11" key="1">
    <citation type="journal article" date="2020" name="mSystems">
        <title>Genome- and Community-Level Interaction Insights into Carbon Utilization and Element Cycling Functions of Hydrothermarchaeota in Hydrothermal Sediment.</title>
        <authorList>
            <person name="Zhou Z."/>
            <person name="Liu Y."/>
            <person name="Xu W."/>
            <person name="Pan J."/>
            <person name="Luo Z.H."/>
            <person name="Li M."/>
        </authorList>
    </citation>
    <scope>NUCLEOTIDE SEQUENCE [LARGE SCALE GENOMIC DNA]</scope>
    <source>
        <strain evidence="11">SpSt-1259</strain>
    </source>
</reference>
<evidence type="ECO:0000256" key="1">
    <source>
        <dbReference type="ARBA" id="ARBA00001933"/>
    </source>
</evidence>
<keyword evidence="3 5" id="KW-0663">Pyridoxal phosphate</keyword>
<dbReference type="PROSITE" id="PS00879">
    <property type="entry name" value="ODR_DC_2_2"/>
    <property type="match status" value="1"/>
</dbReference>
<dbReference type="InterPro" id="IPR029066">
    <property type="entry name" value="PLP-binding_barrel"/>
</dbReference>
<feature type="binding site" evidence="5">
    <location>
        <position position="342"/>
    </location>
    <ligand>
        <name>substrate</name>
    </ligand>
</feature>
<dbReference type="AlphaFoldDB" id="A0A7C2UTW2"/>
<protein>
    <recommendedName>
        <fullName evidence="5 6">Diaminopimelate decarboxylase</fullName>
        <shortName evidence="5">DAP decarboxylase</shortName>
        <shortName evidence="5">DAPDC</shortName>
        <ecNumber evidence="5 6">4.1.1.20</ecNumber>
    </recommendedName>
</protein>
<dbReference type="UniPathway" id="UPA00034">
    <property type="reaction ID" value="UER00027"/>
</dbReference>
<comment type="similarity">
    <text evidence="5">Belongs to the Orn/Lys/Arg decarboxylase class-II family. LysA subfamily.</text>
</comment>
<dbReference type="InterPro" id="IPR022643">
    <property type="entry name" value="De-COase2_C"/>
</dbReference>
<dbReference type="Gene3D" id="2.40.37.10">
    <property type="entry name" value="Lyase, Ornithine Decarboxylase, Chain A, domain 1"/>
    <property type="match status" value="1"/>
</dbReference>
<organism evidence="11">
    <name type="scientific">Fervidicoccus fontis</name>
    <dbReference type="NCBI Taxonomy" id="683846"/>
    <lineage>
        <taxon>Archaea</taxon>
        <taxon>Thermoproteota</taxon>
        <taxon>Thermoprotei</taxon>
        <taxon>Fervidicoccales</taxon>
        <taxon>Fervidicoccaceae</taxon>
        <taxon>Fervidicoccus</taxon>
    </lineage>
</organism>
<evidence type="ECO:0000259" key="9">
    <source>
        <dbReference type="Pfam" id="PF00278"/>
    </source>
</evidence>
<evidence type="ECO:0000313" key="11">
    <source>
        <dbReference type="EMBL" id="HEU97443.1"/>
    </source>
</evidence>
<dbReference type="InterPro" id="IPR002986">
    <property type="entry name" value="DAP_deCOOHase_LysA"/>
</dbReference>
<feature type="binding site" evidence="5">
    <location>
        <position position="271"/>
    </location>
    <ligand>
        <name>substrate</name>
    </ligand>
</feature>
<feature type="binding site" evidence="5">
    <location>
        <position position="311"/>
    </location>
    <ligand>
        <name>substrate</name>
    </ligand>
</feature>
<feature type="domain" description="Orn/DAP/Arg decarboxylase 2 C-terminal" evidence="9">
    <location>
        <begin position="28"/>
        <end position="368"/>
    </location>
</feature>
<dbReference type="CDD" id="cd06828">
    <property type="entry name" value="PLPDE_III_DapDC"/>
    <property type="match status" value="1"/>
</dbReference>
<dbReference type="EMBL" id="DSFE01000031">
    <property type="protein sequence ID" value="HEU97443.1"/>
    <property type="molecule type" value="Genomic_DNA"/>
</dbReference>
<dbReference type="InterPro" id="IPR009006">
    <property type="entry name" value="Ala_racemase/Decarboxylase_C"/>
</dbReference>
<comment type="catalytic activity">
    <reaction evidence="5 8">
        <text>meso-2,6-diaminopimelate + H(+) = L-lysine + CO2</text>
        <dbReference type="Rhea" id="RHEA:15101"/>
        <dbReference type="ChEBI" id="CHEBI:15378"/>
        <dbReference type="ChEBI" id="CHEBI:16526"/>
        <dbReference type="ChEBI" id="CHEBI:32551"/>
        <dbReference type="ChEBI" id="CHEBI:57791"/>
        <dbReference type="EC" id="4.1.1.20"/>
    </reaction>
</comment>
<dbReference type="Pfam" id="PF00278">
    <property type="entry name" value="Orn_DAP_Arg_deC"/>
    <property type="match status" value="1"/>
</dbReference>
<dbReference type="PRINTS" id="PR01181">
    <property type="entry name" value="DAPDCRBXLASE"/>
</dbReference>
<dbReference type="GO" id="GO:0030170">
    <property type="term" value="F:pyridoxal phosphate binding"/>
    <property type="evidence" value="ECO:0007669"/>
    <property type="project" value="UniProtKB-UniRule"/>
</dbReference>
<feature type="binding site" evidence="5">
    <location>
        <begin position="268"/>
        <end position="271"/>
    </location>
    <ligand>
        <name>pyridoxal 5'-phosphate</name>
        <dbReference type="ChEBI" id="CHEBI:597326"/>
    </ligand>
</feature>
<name>A0A7C2UTW2_9CREN</name>
<sequence>MITKNERGELVIGGVSAEELAEEFGTPLYVYDEETMELKFHELWGSFSYVPLKILYAAKANSNIHILKIFRSLGAGLDAVSPHEVLLGRMASFPPESILFTGSSVSNEDMRIVAEAGAMINIDSFSQLRRFSSLFGRGKVSIRLNLGYGEGYHSYLVTGGRTKFGVRLEELKDVLEFSRENGIDVVGLHSHMGSGISDHVLFVKALNDLLAIAEHIDSVEFVDVGGGLGISYRKDDPSLDVKSFGKELSLTMERFMEKTGRRLELRVEPGRFLTAEAGILLVRVTDIKEASRGSEKEYFIGVDSGMGHLIRPALYGAYHEVVPAKIHDREEITAHVVGNYCESGDIIAKRVRIPAVKEGEILAIMNTGAYGYSMSSNYNLRPRPAEVLVRNGGRAELIRKRESFEDMIRTML</sequence>
<dbReference type="EC" id="4.1.1.20" evidence="5 6"/>
<evidence type="ECO:0000256" key="8">
    <source>
        <dbReference type="RuleBase" id="RU003738"/>
    </source>
</evidence>
<dbReference type="InterPro" id="IPR000183">
    <property type="entry name" value="Orn/DAP/Arg_de-COase"/>
</dbReference>
<feature type="binding site" evidence="5">
    <location>
        <position position="370"/>
    </location>
    <ligand>
        <name>substrate</name>
    </ligand>
</feature>
<comment type="pathway">
    <text evidence="5 8">Amino-acid biosynthesis; L-lysine biosynthesis via DAP pathway; L-lysine from DL-2,6-diaminopimelate: step 1/1.</text>
</comment>
<dbReference type="PANTHER" id="PTHR43727:SF2">
    <property type="entry name" value="GROUP IV DECARBOXYLASE"/>
    <property type="match status" value="1"/>
</dbReference>
<dbReference type="NCBIfam" id="TIGR01048">
    <property type="entry name" value="lysA"/>
    <property type="match status" value="1"/>
</dbReference>
<dbReference type="Proteomes" id="UP000885664">
    <property type="component" value="Unassembled WGS sequence"/>
</dbReference>
<accession>A0A7C2UTW2</accession>
<dbReference type="FunFam" id="3.20.20.10:FF:000003">
    <property type="entry name" value="Diaminopimelate decarboxylase"/>
    <property type="match status" value="1"/>
</dbReference>
<feature type="modified residue" description="N6-(pyridoxal phosphate)lysine" evidence="5 7">
    <location>
        <position position="59"/>
    </location>
</feature>
<dbReference type="SUPFAM" id="SSF50621">
    <property type="entry name" value="Alanine racemase C-terminal domain-like"/>
    <property type="match status" value="1"/>
</dbReference>
<comment type="cofactor">
    <cofactor evidence="1 5 7 8">
        <name>pyridoxal 5'-phosphate</name>
        <dbReference type="ChEBI" id="CHEBI:597326"/>
    </cofactor>
</comment>
<dbReference type="GO" id="GO:0008836">
    <property type="term" value="F:diaminopimelate decarboxylase activity"/>
    <property type="evidence" value="ECO:0007669"/>
    <property type="project" value="UniProtKB-UniRule"/>
</dbReference>
<evidence type="ECO:0000256" key="5">
    <source>
        <dbReference type="HAMAP-Rule" id="MF_02120"/>
    </source>
</evidence>
<evidence type="ECO:0000256" key="7">
    <source>
        <dbReference type="PIRSR" id="PIRSR600183-50"/>
    </source>
</evidence>
<evidence type="ECO:0000259" key="10">
    <source>
        <dbReference type="Pfam" id="PF02784"/>
    </source>
</evidence>
<evidence type="ECO:0000256" key="4">
    <source>
        <dbReference type="ARBA" id="ARBA00023239"/>
    </source>
</evidence>
<dbReference type="Gene3D" id="3.20.20.10">
    <property type="entry name" value="Alanine racemase"/>
    <property type="match status" value="1"/>
</dbReference>
<feature type="active site" description="Proton donor" evidence="7">
    <location>
        <position position="341"/>
    </location>
</feature>
<keyword evidence="5 8" id="KW-0457">Lysine biosynthesis</keyword>
<comment type="function">
    <text evidence="5">Specifically catalyzes the decarboxylation of meso-diaminopimelate (meso-DAP) to L-lysine.</text>
</comment>
<dbReference type="GO" id="GO:0009089">
    <property type="term" value="P:lysine biosynthetic process via diaminopimelate"/>
    <property type="evidence" value="ECO:0007669"/>
    <property type="project" value="UniProtKB-UniRule"/>
</dbReference>
<dbReference type="PRINTS" id="PR01179">
    <property type="entry name" value="ODADCRBXLASE"/>
</dbReference>
<comment type="subunit">
    <text evidence="5">Homodimer.</text>
</comment>
<dbReference type="InterPro" id="IPR022657">
    <property type="entry name" value="De-COase2_CS"/>
</dbReference>
<feature type="binding site" evidence="5">
    <location>
        <position position="315"/>
    </location>
    <ligand>
        <name>substrate</name>
    </ligand>
</feature>
<gene>
    <name evidence="5 11" type="primary">lysA</name>
    <name evidence="11" type="ORF">ENO36_01105</name>
</gene>
<keyword evidence="4 5" id="KW-0456">Lyase</keyword>
<evidence type="ECO:0000256" key="3">
    <source>
        <dbReference type="ARBA" id="ARBA00022898"/>
    </source>
</evidence>
<feature type="binding site" evidence="5">
    <location>
        <position position="370"/>
    </location>
    <ligand>
        <name>pyridoxal 5'-phosphate</name>
        <dbReference type="ChEBI" id="CHEBI:597326"/>
    </ligand>
</feature>